<keyword evidence="2 6" id="KW-0808">Transferase</keyword>
<dbReference type="InterPro" id="IPR050194">
    <property type="entry name" value="Glycosyltransferase_grp1"/>
</dbReference>
<name>A0A7X0D3X3_9ACTN</name>
<proteinExistence type="predicted"/>
<dbReference type="PANTHER" id="PTHR45947">
    <property type="entry name" value="SULFOQUINOVOSYL TRANSFERASE SQD2"/>
    <property type="match status" value="1"/>
</dbReference>
<feature type="region of interest" description="Disordered" evidence="3">
    <location>
        <begin position="12"/>
        <end position="81"/>
    </location>
</feature>
<evidence type="ECO:0000259" key="5">
    <source>
        <dbReference type="Pfam" id="PF13439"/>
    </source>
</evidence>
<dbReference type="RefSeq" id="WP_343070377.1">
    <property type="nucleotide sequence ID" value="NZ_JACHDS010000001.1"/>
</dbReference>
<dbReference type="SUPFAM" id="SSF53756">
    <property type="entry name" value="UDP-Glycosyltransferase/glycogen phosphorylase"/>
    <property type="match status" value="1"/>
</dbReference>
<feature type="compositionally biased region" description="Low complexity" evidence="3">
    <location>
        <begin position="42"/>
        <end position="64"/>
    </location>
</feature>
<dbReference type="PANTHER" id="PTHR45947:SF3">
    <property type="entry name" value="SULFOQUINOVOSYL TRANSFERASE SQD2"/>
    <property type="match status" value="1"/>
</dbReference>
<evidence type="ECO:0000256" key="2">
    <source>
        <dbReference type="ARBA" id="ARBA00022679"/>
    </source>
</evidence>
<dbReference type="GO" id="GO:1901137">
    <property type="term" value="P:carbohydrate derivative biosynthetic process"/>
    <property type="evidence" value="ECO:0007669"/>
    <property type="project" value="UniProtKB-ARBA"/>
</dbReference>
<sequence>MVYQQTPLFLDPIYGPPVTLDPEAPEAPGAGRSRPVGVPYPATATATEEGAADTATDTGATAAAPQAPDPVETAAPGDTAEPRLDGVRVVVINWRDPWQSVAGGAEEYAWRMSRHLAGRGACLTFLTSREPGQARQETREGIVIRRMGRKFSVYPLVMLWLLLWRREFHVALDCMNGIPFFSRLLLPRRTRVISVVHHVHDLQFNAYFSRPVAWFGRFIESTVASRVYRSCMTVTVSESSRRAMREKLRWRAPITVIHNGSPPVQPIATDPASASTRPDPAPRADMGSPAVVSLGRLVVQKRVSRVVDIADRLRATRPGLRVHIVGRGPESEPLAERVERDALHDHVRLHGFLPEGEKNAVLAGSVLHVTASEFEGWGLTVIEAAGLGVPTVAYDVDGLRDSVRHGETGWLVREGEDLVEVVDKALAELGDPVRAAEISAACRTWAARFTWENSGAAMTRLIASTPNLPGAPATGAVLPAATPVTAAAPVATSAPIAAPALSHPGMPGAPSHEAAT</sequence>
<evidence type="ECO:0000256" key="3">
    <source>
        <dbReference type="SAM" id="MobiDB-lite"/>
    </source>
</evidence>
<dbReference type="EMBL" id="JACHDS010000001">
    <property type="protein sequence ID" value="MBB6170181.1"/>
    <property type="molecule type" value="Genomic_DNA"/>
</dbReference>
<evidence type="ECO:0000313" key="7">
    <source>
        <dbReference type="Proteomes" id="UP000546642"/>
    </source>
</evidence>
<dbReference type="Pfam" id="PF00534">
    <property type="entry name" value="Glycos_transf_1"/>
    <property type="match status" value="1"/>
</dbReference>
<evidence type="ECO:0000256" key="1">
    <source>
        <dbReference type="ARBA" id="ARBA00022676"/>
    </source>
</evidence>
<dbReference type="AlphaFoldDB" id="A0A7X0D3X3"/>
<protein>
    <submittedName>
        <fullName evidence="6">Glycosyltransferase involved in cell wall biosynthesis</fullName>
    </submittedName>
</protein>
<feature type="domain" description="Glycosyltransferase subfamily 4-like N-terminal" evidence="5">
    <location>
        <begin position="103"/>
        <end position="260"/>
    </location>
</feature>
<dbReference type="InterPro" id="IPR028098">
    <property type="entry name" value="Glyco_trans_4-like_N"/>
</dbReference>
<evidence type="ECO:0000313" key="6">
    <source>
        <dbReference type="EMBL" id="MBB6170181.1"/>
    </source>
</evidence>
<feature type="region of interest" description="Disordered" evidence="3">
    <location>
        <begin position="261"/>
        <end position="285"/>
    </location>
</feature>
<evidence type="ECO:0000259" key="4">
    <source>
        <dbReference type="Pfam" id="PF00534"/>
    </source>
</evidence>
<dbReference type="CDD" id="cd03801">
    <property type="entry name" value="GT4_PimA-like"/>
    <property type="match status" value="1"/>
</dbReference>
<dbReference type="GO" id="GO:0016758">
    <property type="term" value="F:hexosyltransferase activity"/>
    <property type="evidence" value="ECO:0007669"/>
    <property type="project" value="TreeGrafter"/>
</dbReference>
<comment type="caution">
    <text evidence="6">The sequence shown here is derived from an EMBL/GenBank/DDBJ whole genome shotgun (WGS) entry which is preliminary data.</text>
</comment>
<dbReference type="Gene3D" id="3.40.50.2000">
    <property type="entry name" value="Glycogen Phosphorylase B"/>
    <property type="match status" value="2"/>
</dbReference>
<keyword evidence="7" id="KW-1185">Reference proteome</keyword>
<dbReference type="Proteomes" id="UP000546642">
    <property type="component" value="Unassembled WGS sequence"/>
</dbReference>
<dbReference type="Pfam" id="PF13439">
    <property type="entry name" value="Glyco_transf_4"/>
    <property type="match status" value="1"/>
</dbReference>
<reference evidence="6 7" key="1">
    <citation type="submission" date="2020-08" db="EMBL/GenBank/DDBJ databases">
        <title>Sequencing the genomes of 1000 actinobacteria strains.</title>
        <authorList>
            <person name="Klenk H.-P."/>
        </authorList>
    </citation>
    <scope>NUCLEOTIDE SEQUENCE [LARGE SCALE GENOMIC DNA]</scope>
    <source>
        <strain evidence="6 7">DSM 46659</strain>
    </source>
</reference>
<accession>A0A7X0D3X3</accession>
<dbReference type="InterPro" id="IPR001296">
    <property type="entry name" value="Glyco_trans_1"/>
</dbReference>
<gene>
    <name evidence="6" type="ORF">HNR23_000241</name>
</gene>
<keyword evidence="1" id="KW-0328">Glycosyltransferase</keyword>
<feature type="domain" description="Glycosyl transferase family 1" evidence="4">
    <location>
        <begin position="284"/>
        <end position="428"/>
    </location>
</feature>
<organism evidence="6 7">
    <name type="scientific">Nocardiopsis mwathae</name>
    <dbReference type="NCBI Taxonomy" id="1472723"/>
    <lineage>
        <taxon>Bacteria</taxon>
        <taxon>Bacillati</taxon>
        <taxon>Actinomycetota</taxon>
        <taxon>Actinomycetes</taxon>
        <taxon>Streptosporangiales</taxon>
        <taxon>Nocardiopsidaceae</taxon>
        <taxon>Nocardiopsis</taxon>
    </lineage>
</organism>